<dbReference type="EMBL" id="JANJQO010000447">
    <property type="protein sequence ID" value="KAJ2977681.1"/>
    <property type="molecule type" value="Genomic_DNA"/>
</dbReference>
<name>A0ACC1NGN5_9HYPO</name>
<protein>
    <submittedName>
        <fullName evidence="1">Uncharacterized protein</fullName>
    </submittedName>
</protein>
<dbReference type="Proteomes" id="UP001143910">
    <property type="component" value="Unassembled WGS sequence"/>
</dbReference>
<accession>A0ACC1NGN5</accession>
<organism evidence="1 2">
    <name type="scientific">Zarea fungicola</name>
    <dbReference type="NCBI Taxonomy" id="93591"/>
    <lineage>
        <taxon>Eukaryota</taxon>
        <taxon>Fungi</taxon>
        <taxon>Dikarya</taxon>
        <taxon>Ascomycota</taxon>
        <taxon>Pezizomycotina</taxon>
        <taxon>Sordariomycetes</taxon>
        <taxon>Hypocreomycetidae</taxon>
        <taxon>Hypocreales</taxon>
        <taxon>Cordycipitaceae</taxon>
        <taxon>Zarea</taxon>
    </lineage>
</organism>
<reference evidence="1" key="1">
    <citation type="submission" date="2022-08" db="EMBL/GenBank/DDBJ databases">
        <title>Genome Sequence of Lecanicillium fungicola.</title>
        <authorList>
            <person name="Buettner E."/>
        </authorList>
    </citation>
    <scope>NUCLEOTIDE SEQUENCE</scope>
    <source>
        <strain evidence="1">Babe33</strain>
    </source>
</reference>
<proteinExistence type="predicted"/>
<sequence>MEEERNIHADIGIIRVVCNYATVQMHQSPRFTMLDQSRIMFRGSVNANLGVPTQHVPSLTDGVFNRLVDPSSLLGRYNGRAPVSANNLAMEQQQPPTPHKQTHSKRRLDDALRDVDVDMDDQDGGGAQLDSDRDRFIGRDTFVPFVDMD</sequence>
<keyword evidence="2" id="KW-1185">Reference proteome</keyword>
<evidence type="ECO:0000313" key="1">
    <source>
        <dbReference type="EMBL" id="KAJ2977681.1"/>
    </source>
</evidence>
<comment type="caution">
    <text evidence="1">The sequence shown here is derived from an EMBL/GenBank/DDBJ whole genome shotgun (WGS) entry which is preliminary data.</text>
</comment>
<gene>
    <name evidence="1" type="ORF">NQ176_g4235</name>
</gene>
<evidence type="ECO:0000313" key="2">
    <source>
        <dbReference type="Proteomes" id="UP001143910"/>
    </source>
</evidence>